<evidence type="ECO:0000313" key="2">
    <source>
        <dbReference type="EMBL" id="GID54642.1"/>
    </source>
</evidence>
<organism evidence="2 3">
    <name type="scientific">Actinoplanes couchii</name>
    <dbReference type="NCBI Taxonomy" id="403638"/>
    <lineage>
        <taxon>Bacteria</taxon>
        <taxon>Bacillati</taxon>
        <taxon>Actinomycetota</taxon>
        <taxon>Actinomycetes</taxon>
        <taxon>Micromonosporales</taxon>
        <taxon>Micromonosporaceae</taxon>
        <taxon>Actinoplanes</taxon>
    </lineage>
</organism>
<gene>
    <name evidence="2" type="ORF">Aco03nite_030460</name>
</gene>
<dbReference type="Pfam" id="PF19744">
    <property type="entry name" value="DUF6232"/>
    <property type="match status" value="1"/>
</dbReference>
<evidence type="ECO:0008006" key="4">
    <source>
        <dbReference type="Google" id="ProtNLM"/>
    </source>
</evidence>
<dbReference type="EMBL" id="BOMG01000042">
    <property type="protein sequence ID" value="GID54642.1"/>
    <property type="molecule type" value="Genomic_DNA"/>
</dbReference>
<accession>A0ABQ3X816</accession>
<keyword evidence="1" id="KW-0812">Transmembrane</keyword>
<feature type="transmembrane region" description="Helical" evidence="1">
    <location>
        <begin position="82"/>
        <end position="102"/>
    </location>
</feature>
<evidence type="ECO:0000313" key="3">
    <source>
        <dbReference type="Proteomes" id="UP000612282"/>
    </source>
</evidence>
<dbReference type="InterPro" id="IPR045629">
    <property type="entry name" value="DUF6232"/>
</dbReference>
<protein>
    <recommendedName>
        <fullName evidence="4">Transmembrane protein</fullName>
    </recommendedName>
</protein>
<keyword evidence="3" id="KW-1185">Reference proteome</keyword>
<keyword evidence="1" id="KW-0472">Membrane</keyword>
<sequence>MVTDDEPGSHVYYRDDDIAIVDDQLNILADGSDLWIPLAQLSNYTFVDAARKRRQLGTATAAGLVPVAMGAAVTWAGGWAALSTTLFGLGGSMVVFGLWELFRCRRERRWTMRADFWQGVLTLYETDDSQAFGRFVRGLQRARGII</sequence>
<dbReference type="Proteomes" id="UP000612282">
    <property type="component" value="Unassembled WGS sequence"/>
</dbReference>
<feature type="transmembrane region" description="Helical" evidence="1">
    <location>
        <begin position="56"/>
        <end position="76"/>
    </location>
</feature>
<reference evidence="2 3" key="1">
    <citation type="submission" date="2021-01" db="EMBL/GenBank/DDBJ databases">
        <title>Whole genome shotgun sequence of Actinoplanes couchii NBRC 106145.</title>
        <authorList>
            <person name="Komaki H."/>
            <person name="Tamura T."/>
        </authorList>
    </citation>
    <scope>NUCLEOTIDE SEQUENCE [LARGE SCALE GENOMIC DNA]</scope>
    <source>
        <strain evidence="2 3">NBRC 106145</strain>
    </source>
</reference>
<evidence type="ECO:0000256" key="1">
    <source>
        <dbReference type="SAM" id="Phobius"/>
    </source>
</evidence>
<name>A0ABQ3X816_9ACTN</name>
<keyword evidence="1" id="KW-1133">Transmembrane helix</keyword>
<proteinExistence type="predicted"/>
<comment type="caution">
    <text evidence="2">The sequence shown here is derived from an EMBL/GenBank/DDBJ whole genome shotgun (WGS) entry which is preliminary data.</text>
</comment>